<dbReference type="EMBL" id="LSRQ01001776">
    <property type="protein sequence ID" value="OAY76566.1"/>
    <property type="molecule type" value="Genomic_DNA"/>
</dbReference>
<dbReference type="GO" id="GO:0051301">
    <property type="term" value="P:cell division"/>
    <property type="evidence" value="ECO:0007669"/>
    <property type="project" value="InterPro"/>
</dbReference>
<dbReference type="Gene3D" id="3.90.190.20">
    <property type="entry name" value="Mur ligase, C-terminal domain"/>
    <property type="match status" value="2"/>
</dbReference>
<dbReference type="NCBIfam" id="TIGR01085">
    <property type="entry name" value="murE"/>
    <property type="match status" value="2"/>
</dbReference>
<dbReference type="Proteomes" id="UP000092600">
    <property type="component" value="Unassembled WGS sequence"/>
</dbReference>
<dbReference type="SUPFAM" id="SSF53623">
    <property type="entry name" value="MurD-like peptide ligases, catalytic domain"/>
    <property type="match status" value="2"/>
</dbReference>
<dbReference type="InterPro" id="IPR005761">
    <property type="entry name" value="UDP-N-AcMur-Glu-dNH2Pim_ligase"/>
</dbReference>
<organism evidence="7 8">
    <name type="scientific">Ananas comosus</name>
    <name type="common">Pineapple</name>
    <name type="synonym">Ananas ananas</name>
    <dbReference type="NCBI Taxonomy" id="4615"/>
    <lineage>
        <taxon>Eukaryota</taxon>
        <taxon>Viridiplantae</taxon>
        <taxon>Streptophyta</taxon>
        <taxon>Embryophyta</taxon>
        <taxon>Tracheophyta</taxon>
        <taxon>Spermatophyta</taxon>
        <taxon>Magnoliopsida</taxon>
        <taxon>Liliopsida</taxon>
        <taxon>Poales</taxon>
        <taxon>Bromeliaceae</taxon>
        <taxon>Bromelioideae</taxon>
        <taxon>Ananas</taxon>
    </lineage>
</organism>
<feature type="domain" description="Mur ligase C-terminal" evidence="5">
    <location>
        <begin position="714"/>
        <end position="859"/>
    </location>
</feature>
<dbReference type="InterPro" id="IPR004101">
    <property type="entry name" value="Mur_ligase_C"/>
</dbReference>
<dbReference type="Gene3D" id="3.40.1390.10">
    <property type="entry name" value="MurE/MurF, N-terminal domain"/>
    <property type="match status" value="1"/>
</dbReference>
<evidence type="ECO:0000313" key="7">
    <source>
        <dbReference type="EMBL" id="OAY76566.1"/>
    </source>
</evidence>
<dbReference type="GO" id="GO:0005737">
    <property type="term" value="C:cytoplasm"/>
    <property type="evidence" value="ECO:0007669"/>
    <property type="project" value="InterPro"/>
</dbReference>
<comment type="similarity">
    <text evidence="1">Belongs to the MurCDEF family. MurE subfamily.</text>
</comment>
<comment type="subunit">
    <text evidence="2">Component of the plastid-encoded plastid RNA polymerase (PEP) complex.</text>
</comment>
<dbReference type="SUPFAM" id="SSF63418">
    <property type="entry name" value="MurE/MurF N-terminal domain"/>
    <property type="match status" value="1"/>
</dbReference>
<protein>
    <recommendedName>
        <fullName evidence="3">UDP-N-acetylmuramoyl-L-alanyl-D-glutamate--2,6-diaminopimelate ligase MurE homolog, chloroplastic</fullName>
    </recommendedName>
</protein>
<evidence type="ECO:0000313" key="8">
    <source>
        <dbReference type="Proteomes" id="UP000092600"/>
    </source>
</evidence>
<dbReference type="Gene3D" id="3.40.1190.10">
    <property type="entry name" value="Mur-like, catalytic domain"/>
    <property type="match status" value="2"/>
</dbReference>
<sequence>MGMRTGMLGTEEAQNTTPDAVAVQKLMAKMVHNGAKAVVMEASSHGLALGRCDEVDFDVAVFMNLTRDHFDFHRTEQEYRKSKAKLFSKMVDPKRHVKIVNIDDPNAKFFIAQGNRGVPVLTFAVENKNADIYPLKFELSLTTTKVLIKTPNDVLQISSRLIGRHNVYNILAAAAVGIAVGASGEEIARGIEGVDGVSGRFESIDVGRQPFGVIVDFAHTPDALSKLLDTVRELGARRIIIVVGCAGESDKGKRPIMTELAVDKSEVVILTSDNPKTENPLNILDDMLAGVGWTMHDYVHYCKNDYYPPLPNGHRLFVHDNRRVAVRAAIAMAEKGDIVVVAGRGHEDYQLQGHNKIHLDDREECREALHYINKLHRAGKANATPISIHGDTQVPITGIQHNSKEISPGDLFVCCFGSKTDGHLYITEACEKGASAVVVTEVVNVEEEALHCCRALVIVEDTNSILPRLAASFFGHPSKRLSVVGITGTNGKTTTTHLVKSVFEAMGSKSGMLGTLGYCIDEDNKLEAVNTTPDALTIQRLMAEMARNRADAIVMEASSHGLELGRCDEIDFDVAVFTNLTRDHLDFHVTEERYRESKLKLFNKMLDPDKHRKVVNIDDPNASYFIARGNADVPLVTFGMDSKNCDVRPLGLEISLFGTKLSISTPKGVVEINSALVGRYNVYNILAAVSVGIAVGGQLEEIKRGIEGLAGVPGRCELIDEGQNFGVIVDYAHTPDALSRLLDAMRELAPKRIITVFGCGGQRDSGKRPLMTRIATNKSDVVILTSDNPRNEDPLNILEGMLAGVGLTMQDYVQLTHDKNYAQLNNGCQLLVHDLRRVALQAAIAMGKEGDIIVVAGKGHETYQIEGETRKFFDDREECREALRYVRELKKAGIDISELSWGRGEEERWVLVEKSKKKEWKQVKANLFGDRKPRRDTKDHKNEVEKWLTNELLKACFKTRWIYVYIF</sequence>
<dbReference type="Pfam" id="PF08245">
    <property type="entry name" value="Mur_ligase_M"/>
    <property type="match status" value="2"/>
</dbReference>
<evidence type="ECO:0000259" key="4">
    <source>
        <dbReference type="Pfam" id="PF01225"/>
    </source>
</evidence>
<dbReference type="InterPro" id="IPR035911">
    <property type="entry name" value="MurE/MurF_N"/>
</dbReference>
<dbReference type="GO" id="GO:0005524">
    <property type="term" value="F:ATP binding"/>
    <property type="evidence" value="ECO:0007669"/>
    <property type="project" value="InterPro"/>
</dbReference>
<dbReference type="PANTHER" id="PTHR23135:SF4">
    <property type="entry name" value="UDP-N-ACETYLMURAMOYL-L-ALANYL-D-GLUTAMATE--2,6-DIAMINOPIMELATE LIGASE MURE HOMOLOG, CHLOROPLASTIC"/>
    <property type="match status" value="1"/>
</dbReference>
<accession>A0A199VI59</accession>
<feature type="domain" description="Mur ligase central" evidence="6">
    <location>
        <begin position="5"/>
        <end position="176"/>
    </location>
</feature>
<gene>
    <name evidence="7" type="ORF">ACMD2_10710</name>
</gene>
<dbReference type="InterPro" id="IPR013221">
    <property type="entry name" value="Mur_ligase_cen"/>
</dbReference>
<dbReference type="InterPro" id="IPR036615">
    <property type="entry name" value="Mur_ligase_C_dom_sf"/>
</dbReference>
<dbReference type="FunFam" id="3.90.190.20:FF:000006">
    <property type="entry name" value="UDP-N-acetylmuramoyl-L-alanyl-D-glutamate--2,6-diaminopimelate ligase"/>
    <property type="match status" value="2"/>
</dbReference>
<feature type="domain" description="Mur ligase central" evidence="6">
    <location>
        <begin position="486"/>
        <end position="691"/>
    </location>
</feature>
<dbReference type="SUPFAM" id="SSF53244">
    <property type="entry name" value="MurD-like peptide ligases, peptide-binding domain"/>
    <property type="match status" value="2"/>
</dbReference>
<evidence type="ECO:0000256" key="2">
    <source>
        <dbReference type="ARBA" id="ARBA00064883"/>
    </source>
</evidence>
<evidence type="ECO:0000256" key="1">
    <source>
        <dbReference type="ARBA" id="ARBA00005898"/>
    </source>
</evidence>
<evidence type="ECO:0000259" key="5">
    <source>
        <dbReference type="Pfam" id="PF02875"/>
    </source>
</evidence>
<dbReference type="NCBIfam" id="NF001124">
    <property type="entry name" value="PRK00139.1-2"/>
    <property type="match status" value="1"/>
</dbReference>
<dbReference type="GO" id="GO:0008360">
    <property type="term" value="P:regulation of cell shape"/>
    <property type="evidence" value="ECO:0007669"/>
    <property type="project" value="InterPro"/>
</dbReference>
<evidence type="ECO:0000259" key="6">
    <source>
        <dbReference type="Pfam" id="PF08245"/>
    </source>
</evidence>
<dbReference type="HAMAP" id="MF_00208">
    <property type="entry name" value="MurE"/>
    <property type="match status" value="1"/>
</dbReference>
<dbReference type="NCBIfam" id="NF001126">
    <property type="entry name" value="PRK00139.1-4"/>
    <property type="match status" value="1"/>
</dbReference>
<dbReference type="STRING" id="4615.A0A199VI59"/>
<dbReference type="InterPro" id="IPR000713">
    <property type="entry name" value="Mur_ligase_N"/>
</dbReference>
<feature type="domain" description="Mur ligase C-terminal" evidence="5">
    <location>
        <begin position="199"/>
        <end position="345"/>
    </location>
</feature>
<keyword evidence="7" id="KW-0436">Ligase</keyword>
<dbReference type="PANTHER" id="PTHR23135">
    <property type="entry name" value="MUR LIGASE FAMILY MEMBER"/>
    <property type="match status" value="1"/>
</dbReference>
<proteinExistence type="inferred from homology"/>
<dbReference type="InterPro" id="IPR036565">
    <property type="entry name" value="Mur-like_cat_sf"/>
</dbReference>
<dbReference type="AlphaFoldDB" id="A0A199VI59"/>
<name>A0A199VI59_ANACO</name>
<dbReference type="GO" id="GO:0016881">
    <property type="term" value="F:acid-amino acid ligase activity"/>
    <property type="evidence" value="ECO:0007669"/>
    <property type="project" value="InterPro"/>
</dbReference>
<evidence type="ECO:0000256" key="3">
    <source>
        <dbReference type="ARBA" id="ARBA00072427"/>
    </source>
</evidence>
<dbReference type="Pfam" id="PF02875">
    <property type="entry name" value="Mur_ligase_C"/>
    <property type="match status" value="2"/>
</dbReference>
<comment type="caution">
    <text evidence="7">The sequence shown here is derived from an EMBL/GenBank/DDBJ whole genome shotgun (WGS) entry which is preliminary data.</text>
</comment>
<reference evidence="7 8" key="1">
    <citation type="journal article" date="2016" name="DNA Res.">
        <title>The draft genome of MD-2 pineapple using hybrid error correction of long reads.</title>
        <authorList>
            <person name="Redwan R.M."/>
            <person name="Saidin A."/>
            <person name="Kumar S.V."/>
        </authorList>
    </citation>
    <scope>NUCLEOTIDE SEQUENCE [LARGE SCALE GENOMIC DNA]</scope>
    <source>
        <strain evidence="8">cv. MD2</strain>
        <tissue evidence="7">Leaf</tissue>
    </source>
</reference>
<feature type="domain" description="Mur ligase N-terminal catalytic" evidence="4">
    <location>
        <begin position="396"/>
        <end position="473"/>
    </location>
</feature>
<dbReference type="Pfam" id="PF01225">
    <property type="entry name" value="Mur_ligase"/>
    <property type="match status" value="1"/>
</dbReference>